<proteinExistence type="predicted"/>
<gene>
    <name evidence="2" type="ORF">F511_46686</name>
</gene>
<dbReference type="Proteomes" id="UP000250235">
    <property type="component" value="Unassembled WGS sequence"/>
</dbReference>
<feature type="compositionally biased region" description="Polar residues" evidence="1">
    <location>
        <begin position="73"/>
        <end position="105"/>
    </location>
</feature>
<evidence type="ECO:0000256" key="1">
    <source>
        <dbReference type="SAM" id="MobiDB-lite"/>
    </source>
</evidence>
<sequence>MARYRISAQKLTGCPGQARTKPRSKIQPSQNSVGDHRRTTAARRRQPPPCSVRCSAARLPQRVRRMVHDAPTNGASNGRTQQPPCANQSASMLRSRGQPATSGATPSRHARRLLRPLIASPCVRDAASGRPAIAQPLVKQQPRIGSRAQAIARLRARYRASMLAPPHAADAG</sequence>
<feature type="region of interest" description="Disordered" evidence="1">
    <location>
        <begin position="1"/>
        <end position="112"/>
    </location>
</feature>
<accession>A0A2Z6ZTF9</accession>
<dbReference type="AlphaFoldDB" id="A0A2Z6ZTF9"/>
<dbReference type="EMBL" id="KV135673">
    <property type="protein sequence ID" value="KZT76289.1"/>
    <property type="molecule type" value="Genomic_DNA"/>
</dbReference>
<keyword evidence="3" id="KW-1185">Reference proteome</keyword>
<evidence type="ECO:0000313" key="2">
    <source>
        <dbReference type="EMBL" id="KZT76289.1"/>
    </source>
</evidence>
<reference evidence="2 3" key="1">
    <citation type="journal article" date="2015" name="Proc. Natl. Acad. Sci. U.S.A.">
        <title>The resurrection genome of Boea hygrometrica: A blueprint for survival of dehydration.</title>
        <authorList>
            <person name="Xiao L."/>
            <person name="Yang G."/>
            <person name="Zhang L."/>
            <person name="Yang X."/>
            <person name="Zhao S."/>
            <person name="Ji Z."/>
            <person name="Zhou Q."/>
            <person name="Hu M."/>
            <person name="Wang Y."/>
            <person name="Chen M."/>
            <person name="Xu Y."/>
            <person name="Jin H."/>
            <person name="Xiao X."/>
            <person name="Hu G."/>
            <person name="Bao F."/>
            <person name="Hu Y."/>
            <person name="Wan P."/>
            <person name="Li L."/>
            <person name="Deng X."/>
            <person name="Kuang T."/>
            <person name="Xiang C."/>
            <person name="Zhu J.K."/>
            <person name="Oliver M.J."/>
            <person name="He Y."/>
        </authorList>
    </citation>
    <scope>NUCLEOTIDE SEQUENCE [LARGE SCALE GENOMIC DNA]</scope>
    <source>
        <strain evidence="3">cv. XS01</strain>
    </source>
</reference>
<organism evidence="2 3">
    <name type="scientific">Dorcoceras hygrometricum</name>
    <dbReference type="NCBI Taxonomy" id="472368"/>
    <lineage>
        <taxon>Eukaryota</taxon>
        <taxon>Viridiplantae</taxon>
        <taxon>Streptophyta</taxon>
        <taxon>Embryophyta</taxon>
        <taxon>Tracheophyta</taxon>
        <taxon>Spermatophyta</taxon>
        <taxon>Magnoliopsida</taxon>
        <taxon>eudicotyledons</taxon>
        <taxon>Gunneridae</taxon>
        <taxon>Pentapetalae</taxon>
        <taxon>asterids</taxon>
        <taxon>lamiids</taxon>
        <taxon>Lamiales</taxon>
        <taxon>Gesneriaceae</taxon>
        <taxon>Didymocarpoideae</taxon>
        <taxon>Trichosporeae</taxon>
        <taxon>Loxocarpinae</taxon>
        <taxon>Dorcoceras</taxon>
    </lineage>
</organism>
<protein>
    <submittedName>
        <fullName evidence="2">Villin-4-like</fullName>
    </submittedName>
</protein>
<name>A0A2Z6ZTF9_9LAMI</name>
<evidence type="ECO:0000313" key="3">
    <source>
        <dbReference type="Proteomes" id="UP000250235"/>
    </source>
</evidence>